<name>A0A4R6TVR4_9GAMM</name>
<dbReference type="AlphaFoldDB" id="A0A4R6TVR4"/>
<keyword evidence="1" id="KW-0732">Signal</keyword>
<evidence type="ECO:0000313" key="2">
    <source>
        <dbReference type="EMBL" id="TDQ37316.1"/>
    </source>
</evidence>
<organism evidence="2 3">
    <name type="scientific">Thiopseudomonas denitrificans</name>
    <dbReference type="NCBI Taxonomy" id="1501432"/>
    <lineage>
        <taxon>Bacteria</taxon>
        <taxon>Pseudomonadati</taxon>
        <taxon>Pseudomonadota</taxon>
        <taxon>Gammaproteobacteria</taxon>
        <taxon>Pseudomonadales</taxon>
        <taxon>Pseudomonadaceae</taxon>
        <taxon>Thiopseudomonas</taxon>
    </lineage>
</organism>
<keyword evidence="3" id="KW-1185">Reference proteome</keyword>
<comment type="caution">
    <text evidence="2">The sequence shown here is derived from an EMBL/GenBank/DDBJ whole genome shotgun (WGS) entry which is preliminary data.</text>
</comment>
<reference evidence="2 3" key="1">
    <citation type="submission" date="2019-03" db="EMBL/GenBank/DDBJ databases">
        <title>Genomic Encyclopedia of Type Strains, Phase IV (KMG-IV): sequencing the most valuable type-strain genomes for metagenomic binning, comparative biology and taxonomic classification.</title>
        <authorList>
            <person name="Goeker M."/>
        </authorList>
    </citation>
    <scope>NUCLEOTIDE SEQUENCE [LARGE SCALE GENOMIC DNA]</scope>
    <source>
        <strain evidence="2 3">DSM 28679</strain>
    </source>
</reference>
<dbReference type="Proteomes" id="UP000294575">
    <property type="component" value="Unassembled WGS sequence"/>
</dbReference>
<dbReference type="RefSeq" id="WP_101495798.1">
    <property type="nucleotide sequence ID" value="NZ_LNJZ01000003.1"/>
</dbReference>
<gene>
    <name evidence="2" type="ORF">DFQ45_10896</name>
</gene>
<accession>A0A4R6TVR4</accession>
<feature type="signal peptide" evidence="1">
    <location>
        <begin position="1"/>
        <end position="24"/>
    </location>
</feature>
<dbReference type="PROSITE" id="PS51257">
    <property type="entry name" value="PROKAR_LIPOPROTEIN"/>
    <property type="match status" value="1"/>
</dbReference>
<dbReference type="EMBL" id="SNYK01000008">
    <property type="protein sequence ID" value="TDQ37316.1"/>
    <property type="molecule type" value="Genomic_DNA"/>
</dbReference>
<protein>
    <submittedName>
        <fullName evidence="2">Uncharacterized protein</fullName>
    </submittedName>
</protein>
<sequence>MARHCGLWLLLVLLTACARQPVLPADVLQQHWHWPLPQQLWLQVQQPQQPALDYLLVLQDEQGVLRASLFDPAGMPVARKQLRNGGWRNEGLLPPHAAAEAWLTAIVRSLTDDRPLAGENIELELPDSSRLQVRQLESP</sequence>
<feature type="chain" id="PRO_5020632688" evidence="1">
    <location>
        <begin position="25"/>
        <end position="139"/>
    </location>
</feature>
<proteinExistence type="predicted"/>
<evidence type="ECO:0000313" key="3">
    <source>
        <dbReference type="Proteomes" id="UP000294575"/>
    </source>
</evidence>
<dbReference type="OrthoDB" id="8685017at2"/>
<evidence type="ECO:0000256" key="1">
    <source>
        <dbReference type="SAM" id="SignalP"/>
    </source>
</evidence>